<evidence type="ECO:0000313" key="18">
    <source>
        <dbReference type="EMBL" id="KAJ8468714.1"/>
    </source>
</evidence>
<feature type="compositionally biased region" description="Low complexity" evidence="14">
    <location>
        <begin position="760"/>
        <end position="771"/>
    </location>
</feature>
<feature type="coiled-coil region" evidence="13">
    <location>
        <begin position="1085"/>
        <end position="1119"/>
    </location>
</feature>
<comment type="catalytic activity">
    <reaction evidence="12">
        <text>ATP + H2O = ADP + phosphate + H(+)</text>
        <dbReference type="Rhea" id="RHEA:13065"/>
        <dbReference type="ChEBI" id="CHEBI:15377"/>
        <dbReference type="ChEBI" id="CHEBI:15378"/>
        <dbReference type="ChEBI" id="CHEBI:30616"/>
        <dbReference type="ChEBI" id="CHEBI:43474"/>
        <dbReference type="ChEBI" id="CHEBI:456216"/>
        <dbReference type="EC" id="3.6.4.13"/>
    </reaction>
</comment>
<feature type="compositionally biased region" description="Acidic residues" evidence="14">
    <location>
        <begin position="636"/>
        <end position="648"/>
    </location>
</feature>
<feature type="compositionally biased region" description="Pro residues" evidence="14">
    <location>
        <begin position="722"/>
        <end position="754"/>
    </location>
</feature>
<organism evidence="18 19">
    <name type="scientific">Trametes cubensis</name>
    <dbReference type="NCBI Taxonomy" id="1111947"/>
    <lineage>
        <taxon>Eukaryota</taxon>
        <taxon>Fungi</taxon>
        <taxon>Dikarya</taxon>
        <taxon>Basidiomycota</taxon>
        <taxon>Agaricomycotina</taxon>
        <taxon>Agaricomycetes</taxon>
        <taxon>Polyporales</taxon>
        <taxon>Polyporaceae</taxon>
        <taxon>Trametes</taxon>
    </lineage>
</organism>
<dbReference type="Pfam" id="PF13959">
    <property type="entry name" value="CTE_SPB4"/>
    <property type="match status" value="1"/>
</dbReference>
<feature type="region of interest" description="Disordered" evidence="14">
    <location>
        <begin position="572"/>
        <end position="651"/>
    </location>
</feature>
<feature type="region of interest" description="Disordered" evidence="14">
    <location>
        <begin position="717"/>
        <end position="905"/>
    </location>
</feature>
<dbReference type="InterPro" id="IPR027417">
    <property type="entry name" value="P-loop_NTPase"/>
</dbReference>
<dbReference type="InterPro" id="IPR000629">
    <property type="entry name" value="RNA-helicase_DEAD-box_CS"/>
</dbReference>
<evidence type="ECO:0000256" key="7">
    <source>
        <dbReference type="ARBA" id="ARBA00022840"/>
    </source>
</evidence>
<feature type="domain" description="Helicase ATP-binding" evidence="15">
    <location>
        <begin position="42"/>
        <end position="245"/>
    </location>
</feature>
<evidence type="ECO:0000256" key="14">
    <source>
        <dbReference type="SAM" id="MobiDB-lite"/>
    </source>
</evidence>
<evidence type="ECO:0000259" key="16">
    <source>
        <dbReference type="PROSITE" id="PS51194"/>
    </source>
</evidence>
<proteinExistence type="inferred from homology"/>
<keyword evidence="7 12" id="KW-0067">ATP-binding</keyword>
<evidence type="ECO:0000256" key="6">
    <source>
        <dbReference type="ARBA" id="ARBA00022806"/>
    </source>
</evidence>
<sequence>MAASTAFAGKWSSLPVTLTPWILDAIHSMGHTQMTPVQASTIPLFMRHKDVVVEAVTGSGKTLAFVIPILEKLIRRERKLAKNEVGALVISPTRELATQIHSIFSLFLSSQPSKRAPSPSSDEASGSDVKIEPEYPPPLLIVSSDSPPSEDVQRFLSTGADIVIGTPGRVEEFLLGKGKNVVSVKELEVLVLDEADRLLDLGFQAALTRILTHLPKQRRTGLFSATMTDADALSELVRVGLRNPARIVVKVQAKKIKGKAVTTDSNKAEREVIEERRIPANLQNYYMSCSSAEKLVQLTRIIRHEVEHQQSARFIVYFATCACVDYFYRVLTPLLPANTTLFSLHGHLPPTARTRTLTNFTNSVALPSSPSILLATDVAARGLDLPDVDVVIQFDPPVDPKAFSHRCGRTARAGRSGRAWVLLVGREVDYVEFMSVRKIPLKERPRFAQDGSAKMDDDMDTEDPEVQTAMQQIRQKVLTDRALHDKAAKAFVSFVRAYSKHEASYIFRLKDLDLVGLAKSFGLLRLPRMPELKDSPRDGWEDADVDWNTYAYADKAQEAKRLAETTKPTISAEEIQKRKAERAEKQKAHAAWSNQTRKKEEREKRKEKKDRKKKWLKTQASATVEQAGNKRSLGDDKEESEDDGDDWEELAREERMAKRVKKGHISQTEFDAEFADLDDSVPRVSKTGLIGCPNVRCGYAHPDDPEWPYAVSGKLLPLQALPDPPTSARVPPPPPSTSARPPSPRGPPPPPPPPVRERVASSSSASGQPPQIDRDRERDQDRDDDMARKKYGRGRSVSPAPSIESSVGSKPRHPYVASGARRREEEESRRKDERRRHEERRHDDRSRERGRRRDEDDYRRDRARGSRSPSRTRHGSSSNHHPRHPDSHDASTSMPPPPKKELSSEEIRKLWLERIRLLSEAVQVRGDHLRTKEDLQTYEKMAKSSLYETLPDDDKTALQNRISAASSRLQEKQRELNRIAGQLVPEDFWPQAQRIQQQQSNPEYQKMTAVLAALKEDVQQLYTSVGSIQALQQTATESTPTPTPAPQPEPGEITADSSSRPRPKKRRRLSVDGGVQISDIPSADFESMQERLVALDGRIAELRNDILQHENRIADEVEAHLDYRMSKLRLGVGGEADKPADPELQSKVEQVHKDFANVQARAAQAAEQLVALEAHSQSREERNAALQQQNDALRVQIEELEASQVKTSAMLEEQQKAIDALKAAVTTYISRPPDIPLQPGSLTADAIVEALRPRLLVASREDLLPILEDARLQIEKQLQDHTSQVNDELVSQMGPVVRSVEWISAWLERIRGSAGASNSTVTTTTSASASASTAASSASVDKGKGVAR</sequence>
<dbReference type="Proteomes" id="UP001215151">
    <property type="component" value="Unassembled WGS sequence"/>
</dbReference>
<evidence type="ECO:0000256" key="12">
    <source>
        <dbReference type="RuleBase" id="RU365068"/>
    </source>
</evidence>
<name>A0AAD7TL99_9APHY</name>
<comment type="subcellular location">
    <subcellularLocation>
        <location evidence="1">Nucleus</location>
        <location evidence="1">Nucleolus</location>
    </subcellularLocation>
</comment>
<evidence type="ECO:0000256" key="10">
    <source>
        <dbReference type="ARBA" id="ARBA00038002"/>
    </source>
</evidence>
<comment type="caution">
    <text evidence="18">The sequence shown here is derived from an EMBL/GenBank/DDBJ whole genome shotgun (WGS) entry which is preliminary data.</text>
</comment>
<keyword evidence="19" id="KW-1185">Reference proteome</keyword>
<feature type="domain" description="DEAD-box RNA helicase Q" evidence="17">
    <location>
        <begin position="11"/>
        <end position="39"/>
    </location>
</feature>
<dbReference type="CDD" id="cd17960">
    <property type="entry name" value="DEADc_DDX55"/>
    <property type="match status" value="1"/>
</dbReference>
<keyword evidence="8 12" id="KW-0694">RNA-binding</keyword>
<accession>A0AAD7TL99</accession>
<dbReference type="EMBL" id="JAPEVG010000324">
    <property type="protein sequence ID" value="KAJ8468714.1"/>
    <property type="molecule type" value="Genomic_DNA"/>
</dbReference>
<dbReference type="GO" id="GO:0005524">
    <property type="term" value="F:ATP binding"/>
    <property type="evidence" value="ECO:0007669"/>
    <property type="project" value="UniProtKB-UniRule"/>
</dbReference>
<evidence type="ECO:0000256" key="13">
    <source>
        <dbReference type="SAM" id="Coils"/>
    </source>
</evidence>
<keyword evidence="9 13" id="KW-0175">Coiled coil</keyword>
<evidence type="ECO:0000256" key="5">
    <source>
        <dbReference type="ARBA" id="ARBA00022801"/>
    </source>
</evidence>
<dbReference type="PROSITE" id="PS00039">
    <property type="entry name" value="DEAD_ATP_HELICASE"/>
    <property type="match status" value="1"/>
</dbReference>
<feature type="domain" description="Helicase C-terminal" evidence="16">
    <location>
        <begin position="294"/>
        <end position="460"/>
    </location>
</feature>
<dbReference type="PROSITE" id="PS51195">
    <property type="entry name" value="Q_MOTIF"/>
    <property type="match status" value="1"/>
</dbReference>
<feature type="compositionally biased region" description="Basic residues" evidence="14">
    <location>
        <begin position="605"/>
        <end position="616"/>
    </location>
</feature>
<keyword evidence="4 12" id="KW-0547">Nucleotide-binding</keyword>
<dbReference type="InterPro" id="IPR011545">
    <property type="entry name" value="DEAD/DEAH_box_helicase_dom"/>
</dbReference>
<dbReference type="GO" id="GO:0006364">
    <property type="term" value="P:rRNA processing"/>
    <property type="evidence" value="ECO:0007669"/>
    <property type="project" value="UniProtKB-KW"/>
</dbReference>
<evidence type="ECO:0000259" key="17">
    <source>
        <dbReference type="PROSITE" id="PS51195"/>
    </source>
</evidence>
<dbReference type="GO" id="GO:0003723">
    <property type="term" value="F:RNA binding"/>
    <property type="evidence" value="ECO:0007669"/>
    <property type="project" value="UniProtKB-UniRule"/>
</dbReference>
<reference evidence="18" key="1">
    <citation type="submission" date="2022-11" db="EMBL/GenBank/DDBJ databases">
        <title>Genome Sequence of Cubamyces cubensis.</title>
        <authorList>
            <person name="Buettner E."/>
        </authorList>
    </citation>
    <scope>NUCLEOTIDE SEQUENCE</scope>
    <source>
        <strain evidence="18">MPL-01</strain>
    </source>
</reference>
<dbReference type="GO" id="GO:0005730">
    <property type="term" value="C:nucleolus"/>
    <property type="evidence" value="ECO:0007669"/>
    <property type="project" value="UniProtKB-SubCell"/>
</dbReference>
<dbReference type="Pfam" id="PF23681">
    <property type="entry name" value="CTT_SPB4"/>
    <property type="match status" value="1"/>
</dbReference>
<keyword evidence="6 12" id="KW-0347">Helicase</keyword>
<dbReference type="Pfam" id="PF00271">
    <property type="entry name" value="Helicase_C"/>
    <property type="match status" value="1"/>
</dbReference>
<dbReference type="SMART" id="SM00487">
    <property type="entry name" value="DEXDc"/>
    <property type="match status" value="1"/>
</dbReference>
<dbReference type="PANTHER" id="PTHR24031">
    <property type="entry name" value="RNA HELICASE"/>
    <property type="match status" value="1"/>
</dbReference>
<dbReference type="PROSITE" id="PS51194">
    <property type="entry name" value="HELICASE_CTER"/>
    <property type="match status" value="1"/>
</dbReference>
<dbReference type="SUPFAM" id="SSF52540">
    <property type="entry name" value="P-loop containing nucleoside triphosphate hydrolases"/>
    <property type="match status" value="1"/>
</dbReference>
<comment type="domain">
    <text evidence="12">The Q motif is unique to and characteristic of the DEAD box family of RNA helicases and controls ATP binding and hydrolysis.</text>
</comment>
<evidence type="ECO:0000256" key="2">
    <source>
        <dbReference type="ARBA" id="ARBA00022517"/>
    </source>
</evidence>
<evidence type="ECO:0000256" key="8">
    <source>
        <dbReference type="ARBA" id="ARBA00022884"/>
    </source>
</evidence>
<dbReference type="GO" id="GO:0003724">
    <property type="term" value="F:RNA helicase activity"/>
    <property type="evidence" value="ECO:0007669"/>
    <property type="project" value="UniProtKB-EC"/>
</dbReference>
<dbReference type="SMART" id="SM01178">
    <property type="entry name" value="DUF4217"/>
    <property type="match status" value="1"/>
</dbReference>
<feature type="compositionally biased region" description="Basic and acidic residues" evidence="14">
    <location>
        <begin position="821"/>
        <end position="831"/>
    </location>
</feature>
<dbReference type="InterPro" id="IPR056330">
    <property type="entry name" value="CTT_SPB4"/>
</dbReference>
<feature type="coiled-coil region" evidence="13">
    <location>
        <begin position="955"/>
        <end position="982"/>
    </location>
</feature>
<evidence type="ECO:0000256" key="4">
    <source>
        <dbReference type="ARBA" id="ARBA00022741"/>
    </source>
</evidence>
<dbReference type="InterPro" id="IPR001650">
    <property type="entry name" value="Helicase_C-like"/>
</dbReference>
<feature type="compositionally biased region" description="Basic and acidic residues" evidence="14">
    <location>
        <begin position="840"/>
        <end position="864"/>
    </location>
</feature>
<dbReference type="InterPro" id="IPR014014">
    <property type="entry name" value="RNA_helicase_DEAD_Q_motif"/>
</dbReference>
<evidence type="ECO:0000256" key="9">
    <source>
        <dbReference type="ARBA" id="ARBA00023054"/>
    </source>
</evidence>
<dbReference type="Gene3D" id="3.40.50.300">
    <property type="entry name" value="P-loop containing nucleotide triphosphate hydrolases"/>
    <property type="match status" value="2"/>
</dbReference>
<dbReference type="EC" id="3.6.4.13" evidence="12"/>
<comment type="function">
    <text evidence="12">RNA helicase.</text>
</comment>
<feature type="region of interest" description="Disordered" evidence="14">
    <location>
        <begin position="1032"/>
        <end position="1075"/>
    </location>
</feature>
<dbReference type="InterPro" id="IPR025313">
    <property type="entry name" value="SPB4-like_CTE"/>
</dbReference>
<evidence type="ECO:0000313" key="19">
    <source>
        <dbReference type="Proteomes" id="UP001215151"/>
    </source>
</evidence>
<feature type="short sequence motif" description="Q motif" evidence="11">
    <location>
        <begin position="11"/>
        <end position="39"/>
    </location>
</feature>
<comment type="similarity">
    <text evidence="10">Belongs to the DEAD box helicase family. DDX55/SPB4 subfamily.</text>
</comment>
<evidence type="ECO:0000256" key="3">
    <source>
        <dbReference type="ARBA" id="ARBA00022552"/>
    </source>
</evidence>
<feature type="region of interest" description="Disordered" evidence="14">
    <location>
        <begin position="1316"/>
        <end position="1348"/>
    </location>
</feature>
<feature type="compositionally biased region" description="Low complexity" evidence="14">
    <location>
        <begin position="1316"/>
        <end position="1339"/>
    </location>
</feature>
<dbReference type="CDD" id="cd18787">
    <property type="entry name" value="SF2_C_DEAD"/>
    <property type="match status" value="1"/>
</dbReference>
<dbReference type="Pfam" id="PF00270">
    <property type="entry name" value="DEAD"/>
    <property type="match status" value="1"/>
</dbReference>
<protein>
    <recommendedName>
        <fullName evidence="12">ATP-dependent RNA helicase</fullName>
        <ecNumber evidence="12">3.6.4.13</ecNumber>
    </recommendedName>
</protein>
<dbReference type="SMART" id="SM00490">
    <property type="entry name" value="HELICc"/>
    <property type="match status" value="1"/>
</dbReference>
<evidence type="ECO:0000259" key="15">
    <source>
        <dbReference type="PROSITE" id="PS51192"/>
    </source>
</evidence>
<dbReference type="InterPro" id="IPR014001">
    <property type="entry name" value="Helicase_ATP-bd"/>
</dbReference>
<gene>
    <name evidence="18" type="ORF">ONZ51_g9463</name>
</gene>
<keyword evidence="3" id="KW-0698">rRNA processing</keyword>
<dbReference type="PROSITE" id="PS51192">
    <property type="entry name" value="HELICASE_ATP_BIND_1"/>
    <property type="match status" value="1"/>
</dbReference>
<keyword evidence="5 12" id="KW-0378">Hydrolase</keyword>
<feature type="compositionally biased region" description="Basic and acidic residues" evidence="14">
    <location>
        <begin position="574"/>
        <end position="587"/>
    </location>
</feature>
<evidence type="ECO:0000256" key="11">
    <source>
        <dbReference type="PROSITE-ProRule" id="PRU00552"/>
    </source>
</evidence>
<keyword evidence="2" id="KW-0690">Ribosome biogenesis</keyword>
<feature type="compositionally biased region" description="Basic and acidic residues" evidence="14">
    <location>
        <begin position="772"/>
        <end position="788"/>
    </location>
</feature>
<dbReference type="GO" id="GO:0016787">
    <property type="term" value="F:hydrolase activity"/>
    <property type="evidence" value="ECO:0007669"/>
    <property type="project" value="UniProtKB-KW"/>
</dbReference>
<evidence type="ECO:0000256" key="1">
    <source>
        <dbReference type="ARBA" id="ARBA00004604"/>
    </source>
</evidence>
<feature type="coiled-coil region" evidence="13">
    <location>
        <begin position="1155"/>
        <end position="1217"/>
    </location>
</feature>